<dbReference type="OrthoDB" id="4186058at2759"/>
<feature type="region of interest" description="Disordered" evidence="1">
    <location>
        <begin position="117"/>
        <end position="231"/>
    </location>
</feature>
<feature type="compositionally biased region" description="Low complexity" evidence="1">
    <location>
        <begin position="203"/>
        <end position="219"/>
    </location>
</feature>
<gene>
    <name evidence="2" type="ORF">N7532_001798</name>
</gene>
<organism evidence="2 3">
    <name type="scientific">Penicillium argentinense</name>
    <dbReference type="NCBI Taxonomy" id="1131581"/>
    <lineage>
        <taxon>Eukaryota</taxon>
        <taxon>Fungi</taxon>
        <taxon>Dikarya</taxon>
        <taxon>Ascomycota</taxon>
        <taxon>Pezizomycotina</taxon>
        <taxon>Eurotiomycetes</taxon>
        <taxon>Eurotiomycetidae</taxon>
        <taxon>Eurotiales</taxon>
        <taxon>Aspergillaceae</taxon>
        <taxon>Penicillium</taxon>
    </lineage>
</organism>
<proteinExistence type="predicted"/>
<dbReference type="EMBL" id="JAPQKI010000002">
    <property type="protein sequence ID" value="KAJ5111263.1"/>
    <property type="molecule type" value="Genomic_DNA"/>
</dbReference>
<evidence type="ECO:0000313" key="2">
    <source>
        <dbReference type="EMBL" id="KAJ5111263.1"/>
    </source>
</evidence>
<keyword evidence="3" id="KW-1185">Reference proteome</keyword>
<evidence type="ECO:0000313" key="3">
    <source>
        <dbReference type="Proteomes" id="UP001149074"/>
    </source>
</evidence>
<reference evidence="2" key="1">
    <citation type="submission" date="2022-11" db="EMBL/GenBank/DDBJ databases">
        <authorList>
            <person name="Petersen C."/>
        </authorList>
    </citation>
    <scope>NUCLEOTIDE SEQUENCE</scope>
    <source>
        <strain evidence="2">IBT 30761</strain>
    </source>
</reference>
<name>A0A9W9G3B6_9EURO</name>
<dbReference type="Proteomes" id="UP001149074">
    <property type="component" value="Unassembled WGS sequence"/>
</dbReference>
<dbReference type="GeneID" id="81353271"/>
<dbReference type="RefSeq" id="XP_056479333.1">
    <property type="nucleotide sequence ID" value="XM_056614292.1"/>
</dbReference>
<protein>
    <submittedName>
        <fullName evidence="2">Uncharacterized protein</fullName>
    </submittedName>
</protein>
<feature type="compositionally biased region" description="Polar residues" evidence="1">
    <location>
        <begin position="42"/>
        <end position="53"/>
    </location>
</feature>
<reference evidence="2" key="2">
    <citation type="journal article" date="2023" name="IMA Fungus">
        <title>Comparative genomic study of the Penicillium genus elucidates a diverse pangenome and 15 lateral gene transfer events.</title>
        <authorList>
            <person name="Petersen C."/>
            <person name="Sorensen T."/>
            <person name="Nielsen M.R."/>
            <person name="Sondergaard T.E."/>
            <person name="Sorensen J.L."/>
            <person name="Fitzpatrick D.A."/>
            <person name="Frisvad J.C."/>
            <person name="Nielsen K.L."/>
        </authorList>
    </citation>
    <scope>NUCLEOTIDE SEQUENCE</scope>
    <source>
        <strain evidence="2">IBT 30761</strain>
    </source>
</reference>
<feature type="region of interest" description="Disordered" evidence="1">
    <location>
        <begin position="29"/>
        <end position="98"/>
    </location>
</feature>
<dbReference type="AlphaFoldDB" id="A0A9W9G3B6"/>
<evidence type="ECO:0000256" key="1">
    <source>
        <dbReference type="SAM" id="MobiDB-lite"/>
    </source>
</evidence>
<accession>A0A9W9G3B6</accession>
<comment type="caution">
    <text evidence="2">The sequence shown here is derived from an EMBL/GenBank/DDBJ whole genome shotgun (WGS) entry which is preliminary data.</text>
</comment>
<sequence length="231" mass="25509">MTEDFVMEDGDTSSAPYVNTGLLRSQFSTSADDVANKDGSGHSLNDSGPSTPTHGDGDQCQDTMSPLTLHPYAIEEPDDEPKSVDQRPELPSLPDHFEQWQRELKDSVCNLESELQKIIRGTKSSSTPRRGQKRKSAHATGAIHCPIMPSNQAKSKQKLNEPTMTVPGLSSKRRRRRSRPAADFDQATRTASLYDFRETQVNDSSSSDQPTTDTSADTTNESVFTEEMEVD</sequence>